<name>A0A2K3QQH0_9HYPO</name>
<dbReference type="OrthoDB" id="4909481at2759"/>
<evidence type="ECO:0000313" key="2">
    <source>
        <dbReference type="Proteomes" id="UP000236621"/>
    </source>
</evidence>
<evidence type="ECO:0000313" key="1">
    <source>
        <dbReference type="EMBL" id="PNY29784.1"/>
    </source>
</evidence>
<proteinExistence type="predicted"/>
<sequence>MDPYGLAIYKYFGSQEGARRRGRLTRVQYYIELFIDSRTRFFASAWTNRLGLKQSPDVAYVLFAYYSKILD</sequence>
<protein>
    <submittedName>
        <fullName evidence="1">Uncharacterized protein</fullName>
    </submittedName>
</protein>
<dbReference type="Proteomes" id="UP000236621">
    <property type="component" value="Unassembled WGS sequence"/>
</dbReference>
<keyword evidence="2" id="KW-1185">Reference proteome</keyword>
<comment type="caution">
    <text evidence="1">The sequence shown here is derived from an EMBL/GenBank/DDBJ whole genome shotgun (WGS) entry which is preliminary data.</text>
</comment>
<dbReference type="EMBL" id="NRSZ01000055">
    <property type="protein sequence ID" value="PNY29784.1"/>
    <property type="molecule type" value="Genomic_DNA"/>
</dbReference>
<accession>A0A2K3QQH0</accession>
<organism evidence="1 2">
    <name type="scientific">Tolypocladium capitatum</name>
    <dbReference type="NCBI Taxonomy" id="45235"/>
    <lineage>
        <taxon>Eukaryota</taxon>
        <taxon>Fungi</taxon>
        <taxon>Dikarya</taxon>
        <taxon>Ascomycota</taxon>
        <taxon>Pezizomycotina</taxon>
        <taxon>Sordariomycetes</taxon>
        <taxon>Hypocreomycetidae</taxon>
        <taxon>Hypocreales</taxon>
        <taxon>Ophiocordycipitaceae</taxon>
        <taxon>Tolypocladium</taxon>
    </lineage>
</organism>
<gene>
    <name evidence="1" type="ORF">TCAP_00305</name>
</gene>
<reference evidence="1 2" key="1">
    <citation type="submission" date="2017-08" db="EMBL/GenBank/DDBJ databases">
        <title>Harnessing the power of phylogenomics to disentangle the directionality and signatures of interkingdom host jumping in the parasitic fungal genus Tolypocladium.</title>
        <authorList>
            <person name="Quandt C.A."/>
            <person name="Patterson W."/>
            <person name="Spatafora J.W."/>
        </authorList>
    </citation>
    <scope>NUCLEOTIDE SEQUENCE [LARGE SCALE GENOMIC DNA]</scope>
    <source>
        <strain evidence="1 2">CBS 113982</strain>
    </source>
</reference>
<dbReference type="AlphaFoldDB" id="A0A2K3QQH0"/>